<evidence type="ECO:0000256" key="2">
    <source>
        <dbReference type="SAM" id="Coils"/>
    </source>
</evidence>
<dbReference type="RefSeq" id="WP_377707047.1">
    <property type="nucleotide sequence ID" value="NZ_JBHRTE010000040.1"/>
</dbReference>
<gene>
    <name evidence="5" type="ORF">ACFOD7_10100</name>
</gene>
<evidence type="ECO:0000313" key="6">
    <source>
        <dbReference type="Proteomes" id="UP001595557"/>
    </source>
</evidence>
<comment type="similarity">
    <text evidence="1">Belongs to the membrane fusion protein (MFP) (TC 8.A.1) family.</text>
</comment>
<feature type="signal peptide" evidence="3">
    <location>
        <begin position="1"/>
        <end position="19"/>
    </location>
</feature>
<evidence type="ECO:0000256" key="1">
    <source>
        <dbReference type="ARBA" id="ARBA00009477"/>
    </source>
</evidence>
<accession>A0ABV7ICV5</accession>
<proteinExistence type="inferred from homology"/>
<keyword evidence="2" id="KW-0175">Coiled coil</keyword>
<feature type="chain" id="PRO_5045219353" evidence="3">
    <location>
        <begin position="20"/>
        <end position="389"/>
    </location>
</feature>
<dbReference type="Gene3D" id="2.40.420.20">
    <property type="match status" value="1"/>
</dbReference>
<protein>
    <submittedName>
        <fullName evidence="5">Efflux RND transporter periplasmic adaptor subunit</fullName>
    </submittedName>
</protein>
<dbReference type="PANTHER" id="PTHR30469">
    <property type="entry name" value="MULTIDRUG RESISTANCE PROTEIN MDTA"/>
    <property type="match status" value="1"/>
</dbReference>
<keyword evidence="6" id="KW-1185">Reference proteome</keyword>
<dbReference type="InterPro" id="IPR058627">
    <property type="entry name" value="MdtA-like_C"/>
</dbReference>
<reference evidence="6" key="1">
    <citation type="journal article" date="2019" name="Int. J. Syst. Evol. Microbiol.">
        <title>The Global Catalogue of Microorganisms (GCM) 10K type strain sequencing project: providing services to taxonomists for standard genome sequencing and annotation.</title>
        <authorList>
            <consortium name="The Broad Institute Genomics Platform"/>
            <consortium name="The Broad Institute Genome Sequencing Center for Infectious Disease"/>
            <person name="Wu L."/>
            <person name="Ma J."/>
        </authorList>
    </citation>
    <scope>NUCLEOTIDE SEQUENCE [LARGE SCALE GENOMIC DNA]</scope>
    <source>
        <strain evidence="6">KCTC 52239</strain>
    </source>
</reference>
<name>A0ABV7ICV5_9RHOB</name>
<dbReference type="PANTHER" id="PTHR30469:SF15">
    <property type="entry name" value="HLYD FAMILY OF SECRETION PROTEINS"/>
    <property type="match status" value="1"/>
</dbReference>
<dbReference type="NCBIfam" id="TIGR01730">
    <property type="entry name" value="RND_mfp"/>
    <property type="match status" value="1"/>
</dbReference>
<dbReference type="EMBL" id="JBHRTE010000040">
    <property type="protein sequence ID" value="MFC3168403.1"/>
    <property type="molecule type" value="Genomic_DNA"/>
</dbReference>
<dbReference type="Gene3D" id="1.10.287.470">
    <property type="entry name" value="Helix hairpin bin"/>
    <property type="match status" value="1"/>
</dbReference>
<sequence length="389" mass="39860">MRFLSVLLLVLALPLAVSADESATASEAPVRSLPSVTVESATRSEVQARIPVSGTIVARQEVQVFPQVSGYEITEILAEAGDTVAKGQVLARLSTDTLSAQLEQARAEYLRAEAGIGQAQSTIDSAEAALTQAQTTLQRVRQLREGGTAAQSALDDAIAAEASARAQAASAADGLAVARAALALADAARRIAQLNLDRAEIIAPVAGVVVLRTAELGALAGGGTDPLFTLLADGAVEMSAEVIETALPGLAVGDPAEITVAGVGTVPGTVRLVPASVDPVTRLGVMRIALDDAAGVRTGQFASGWVITDRRQALTVPAGAVLADDAGERVQVVRDGVVETRPVRAGLLWDGRREIIEGVAQGDPVIARSGAFFRTGDQVRPVPAKGTGP</sequence>
<feature type="domain" description="Multidrug resistance protein MdtA-like C-terminal permuted SH3" evidence="4">
    <location>
        <begin position="312"/>
        <end position="366"/>
    </location>
</feature>
<organism evidence="5 6">
    <name type="scientific">Paracoccus fontiphilus</name>
    <dbReference type="NCBI Taxonomy" id="1815556"/>
    <lineage>
        <taxon>Bacteria</taxon>
        <taxon>Pseudomonadati</taxon>
        <taxon>Pseudomonadota</taxon>
        <taxon>Alphaproteobacteria</taxon>
        <taxon>Rhodobacterales</taxon>
        <taxon>Paracoccaceae</taxon>
        <taxon>Paracoccus</taxon>
    </lineage>
</organism>
<dbReference type="InterPro" id="IPR006143">
    <property type="entry name" value="RND_pump_MFP"/>
</dbReference>
<dbReference type="Gene3D" id="2.40.50.100">
    <property type="match status" value="1"/>
</dbReference>
<evidence type="ECO:0000313" key="5">
    <source>
        <dbReference type="EMBL" id="MFC3168403.1"/>
    </source>
</evidence>
<evidence type="ECO:0000259" key="4">
    <source>
        <dbReference type="Pfam" id="PF25967"/>
    </source>
</evidence>
<comment type="caution">
    <text evidence="5">The sequence shown here is derived from an EMBL/GenBank/DDBJ whole genome shotgun (WGS) entry which is preliminary data.</text>
</comment>
<dbReference type="Proteomes" id="UP001595557">
    <property type="component" value="Unassembled WGS sequence"/>
</dbReference>
<dbReference type="Gene3D" id="2.40.30.170">
    <property type="match status" value="1"/>
</dbReference>
<dbReference type="Pfam" id="PF25967">
    <property type="entry name" value="RND-MFP_C"/>
    <property type="match status" value="1"/>
</dbReference>
<feature type="coiled-coil region" evidence="2">
    <location>
        <begin position="116"/>
        <end position="143"/>
    </location>
</feature>
<evidence type="ECO:0000256" key="3">
    <source>
        <dbReference type="SAM" id="SignalP"/>
    </source>
</evidence>
<keyword evidence="3" id="KW-0732">Signal</keyword>
<dbReference type="SUPFAM" id="SSF111369">
    <property type="entry name" value="HlyD-like secretion proteins"/>
    <property type="match status" value="2"/>
</dbReference>